<keyword evidence="2" id="KW-0813">Transport</keyword>
<evidence type="ECO:0000313" key="6">
    <source>
        <dbReference type="Proteomes" id="UP000568050"/>
    </source>
</evidence>
<dbReference type="PANTHER" id="PTHR42953:SF3">
    <property type="entry name" value="HIGH-AFFINITY ZINC UPTAKE SYSTEM PROTEIN ZNUA"/>
    <property type="match status" value="1"/>
</dbReference>
<organism evidence="5 6">
    <name type="scientific">Helcobacillus massiliensis</name>
    <dbReference type="NCBI Taxonomy" id="521392"/>
    <lineage>
        <taxon>Bacteria</taxon>
        <taxon>Bacillati</taxon>
        <taxon>Actinomycetota</taxon>
        <taxon>Actinomycetes</taxon>
        <taxon>Micrococcales</taxon>
        <taxon>Dermabacteraceae</taxon>
        <taxon>Helcobacillus</taxon>
    </lineage>
</organism>
<dbReference type="Gene3D" id="3.40.50.1980">
    <property type="entry name" value="Nitrogenase molybdenum iron protein domain"/>
    <property type="match status" value="2"/>
</dbReference>
<dbReference type="GO" id="GO:0030001">
    <property type="term" value="P:metal ion transport"/>
    <property type="evidence" value="ECO:0007669"/>
    <property type="project" value="InterPro"/>
</dbReference>
<protein>
    <submittedName>
        <fullName evidence="5">Zinc transport system substrate-binding protein</fullName>
    </submittedName>
</protein>
<keyword evidence="3" id="KW-0732">Signal</keyword>
<dbReference type="InterPro" id="IPR006311">
    <property type="entry name" value="TAT_signal"/>
</dbReference>
<gene>
    <name evidence="5" type="ORF">FHX50_000765</name>
</gene>
<name>A0A839QYN4_9MICO</name>
<reference evidence="5 6" key="1">
    <citation type="submission" date="2020-08" db="EMBL/GenBank/DDBJ databases">
        <title>Sequencing the genomes of 1000 actinobacteria strains.</title>
        <authorList>
            <person name="Klenk H.-P."/>
        </authorList>
    </citation>
    <scope>NUCLEOTIDE SEQUENCE [LARGE SCALE GENOMIC DNA]</scope>
    <source>
        <strain evidence="5 6">DSM 23040</strain>
    </source>
</reference>
<dbReference type="Pfam" id="PF01297">
    <property type="entry name" value="ZnuA"/>
    <property type="match status" value="1"/>
</dbReference>
<dbReference type="AlphaFoldDB" id="A0A839QYN4"/>
<sequence length="342" mass="36488">MNEVTPSAPAPTPQRTRMPHLSAALTRRSFGALLGGGALAAALAACGGKSADGDGVSVVATCYPLVHIAQRIGGDAVTIINPVKPGVDPHGLELSPAQATEITQADVLVHITGYQAAVDDLVKQQKPDNVLAVHEVTDLLHAGESAEEHADHADHGDEQDHAGEGHDGHDHGIYDPHFWFDPTKMAEVATALAKRLGEIDTSGAADFEQRAKSFTADMEKLDAQLKSTFDSVKGPKTFITSHEAFGYLAARYGLKQVGISGIDPESEPSPKRLRDLQKVIKDEGVTTVFFETTASPKVAKSLADSTGAKAEELDNLEQQLDEKKDYSQVMIEDAEKLVASWQ</sequence>
<evidence type="ECO:0000256" key="1">
    <source>
        <dbReference type="ARBA" id="ARBA00011028"/>
    </source>
</evidence>
<evidence type="ECO:0000256" key="4">
    <source>
        <dbReference type="SAM" id="MobiDB-lite"/>
    </source>
</evidence>
<dbReference type="PROSITE" id="PS51318">
    <property type="entry name" value="TAT"/>
    <property type="match status" value="1"/>
</dbReference>
<evidence type="ECO:0000313" key="5">
    <source>
        <dbReference type="EMBL" id="MBB3022517.1"/>
    </source>
</evidence>
<comment type="caution">
    <text evidence="5">The sequence shown here is derived from an EMBL/GenBank/DDBJ whole genome shotgun (WGS) entry which is preliminary data.</text>
</comment>
<evidence type="ECO:0000256" key="3">
    <source>
        <dbReference type="ARBA" id="ARBA00022729"/>
    </source>
</evidence>
<comment type="similarity">
    <text evidence="1">Belongs to the bacterial solute-binding protein 9 family.</text>
</comment>
<proteinExistence type="inferred from homology"/>
<dbReference type="Proteomes" id="UP000568050">
    <property type="component" value="Unassembled WGS sequence"/>
</dbReference>
<keyword evidence="6" id="KW-1185">Reference proteome</keyword>
<feature type="region of interest" description="Disordered" evidence="4">
    <location>
        <begin position="145"/>
        <end position="174"/>
    </location>
</feature>
<dbReference type="RefSeq" id="WP_246370650.1">
    <property type="nucleotide sequence ID" value="NZ_CBCSFZ010000007.1"/>
</dbReference>
<dbReference type="PANTHER" id="PTHR42953">
    <property type="entry name" value="HIGH-AFFINITY ZINC UPTAKE SYSTEM PROTEIN ZNUA-RELATED"/>
    <property type="match status" value="1"/>
</dbReference>
<accession>A0A839QYN4</accession>
<evidence type="ECO:0000256" key="2">
    <source>
        <dbReference type="ARBA" id="ARBA00022448"/>
    </source>
</evidence>
<dbReference type="EMBL" id="JACHWP010000001">
    <property type="protein sequence ID" value="MBB3022517.1"/>
    <property type="molecule type" value="Genomic_DNA"/>
</dbReference>
<dbReference type="SUPFAM" id="SSF53807">
    <property type="entry name" value="Helical backbone' metal receptor"/>
    <property type="match status" value="1"/>
</dbReference>
<dbReference type="InterPro" id="IPR050492">
    <property type="entry name" value="Bact_metal-bind_prot9"/>
</dbReference>
<dbReference type="InterPro" id="IPR006127">
    <property type="entry name" value="ZnuA-like"/>
</dbReference>
<dbReference type="GO" id="GO:0046872">
    <property type="term" value="F:metal ion binding"/>
    <property type="evidence" value="ECO:0007669"/>
    <property type="project" value="InterPro"/>
</dbReference>